<gene>
    <name evidence="8" type="ORF">H7F53_06850</name>
</gene>
<evidence type="ECO:0000256" key="4">
    <source>
        <dbReference type="ARBA" id="ARBA00022827"/>
    </source>
</evidence>
<dbReference type="GO" id="GO:0016614">
    <property type="term" value="F:oxidoreductase activity, acting on CH-OH group of donors"/>
    <property type="evidence" value="ECO:0007669"/>
    <property type="project" value="InterPro"/>
</dbReference>
<dbReference type="InterPro" id="IPR007867">
    <property type="entry name" value="GMC_OxRtase_C"/>
</dbReference>
<name>A0A7X1FXJ6_9SPHN</name>
<dbReference type="PANTHER" id="PTHR11552">
    <property type="entry name" value="GLUCOSE-METHANOL-CHOLINE GMC OXIDOREDUCTASE"/>
    <property type="match status" value="1"/>
</dbReference>
<evidence type="ECO:0000313" key="9">
    <source>
        <dbReference type="Proteomes" id="UP000551327"/>
    </source>
</evidence>
<accession>A0A7X1FXJ6</accession>
<evidence type="ECO:0000256" key="2">
    <source>
        <dbReference type="ARBA" id="ARBA00010790"/>
    </source>
</evidence>
<dbReference type="PIRSF" id="PIRSF000137">
    <property type="entry name" value="Alcohol_oxidase"/>
    <property type="match status" value="1"/>
</dbReference>
<dbReference type="Pfam" id="PF05199">
    <property type="entry name" value="GMC_oxred_C"/>
    <property type="match status" value="1"/>
</dbReference>
<dbReference type="InterPro" id="IPR012132">
    <property type="entry name" value="GMC_OxRdtase"/>
</dbReference>
<proteinExistence type="inferred from homology"/>
<dbReference type="GO" id="GO:0050660">
    <property type="term" value="F:flavin adenine dinucleotide binding"/>
    <property type="evidence" value="ECO:0007669"/>
    <property type="project" value="InterPro"/>
</dbReference>
<feature type="domain" description="Glucose-methanol-choline oxidoreductase N-terminal" evidence="7">
    <location>
        <begin position="79"/>
        <end position="102"/>
    </location>
</feature>
<dbReference type="Gene3D" id="3.30.410.40">
    <property type="match status" value="1"/>
</dbReference>
<evidence type="ECO:0000256" key="3">
    <source>
        <dbReference type="ARBA" id="ARBA00022630"/>
    </source>
</evidence>
<dbReference type="EMBL" id="JACLAX010000005">
    <property type="protein sequence ID" value="MBC2668855.1"/>
    <property type="molecule type" value="Genomic_DNA"/>
</dbReference>
<evidence type="ECO:0000256" key="1">
    <source>
        <dbReference type="ARBA" id="ARBA00001974"/>
    </source>
</evidence>
<keyword evidence="9" id="KW-1185">Reference proteome</keyword>
<reference evidence="8 9" key="1">
    <citation type="submission" date="2020-08" db="EMBL/GenBank/DDBJ databases">
        <title>The genome sequence of type strain Novosphingobium piscinae KCTC 42194.</title>
        <authorList>
            <person name="Liu Y."/>
        </authorList>
    </citation>
    <scope>NUCLEOTIDE SEQUENCE [LARGE SCALE GENOMIC DNA]</scope>
    <source>
        <strain evidence="8 9">KCTC 42194</strain>
    </source>
</reference>
<keyword evidence="4 5" id="KW-0274">FAD</keyword>
<comment type="cofactor">
    <cofactor evidence="1 5">
        <name>FAD</name>
        <dbReference type="ChEBI" id="CHEBI:57692"/>
    </cofactor>
</comment>
<dbReference type="PROSITE" id="PS00623">
    <property type="entry name" value="GMC_OXRED_1"/>
    <property type="match status" value="1"/>
</dbReference>
<dbReference type="InterPro" id="IPR036188">
    <property type="entry name" value="FAD/NAD-bd_sf"/>
</dbReference>
<dbReference type="AlphaFoldDB" id="A0A7X1FXJ6"/>
<dbReference type="Proteomes" id="UP000551327">
    <property type="component" value="Unassembled WGS sequence"/>
</dbReference>
<evidence type="ECO:0000259" key="7">
    <source>
        <dbReference type="PROSITE" id="PS00623"/>
    </source>
</evidence>
<dbReference type="PANTHER" id="PTHR11552:SF147">
    <property type="entry name" value="CHOLINE DEHYDROGENASE, MITOCHONDRIAL"/>
    <property type="match status" value="1"/>
</dbReference>
<comment type="similarity">
    <text evidence="2 6">Belongs to the GMC oxidoreductase family.</text>
</comment>
<keyword evidence="3 6" id="KW-0285">Flavoprotein</keyword>
<dbReference type="Pfam" id="PF00732">
    <property type="entry name" value="GMC_oxred_N"/>
    <property type="match status" value="1"/>
</dbReference>
<evidence type="ECO:0000256" key="5">
    <source>
        <dbReference type="PIRSR" id="PIRSR000137-2"/>
    </source>
</evidence>
<organism evidence="8 9">
    <name type="scientific">Novosphingobium piscinae</name>
    <dbReference type="NCBI Taxonomy" id="1507448"/>
    <lineage>
        <taxon>Bacteria</taxon>
        <taxon>Pseudomonadati</taxon>
        <taxon>Pseudomonadota</taxon>
        <taxon>Alphaproteobacteria</taxon>
        <taxon>Sphingomonadales</taxon>
        <taxon>Sphingomonadaceae</taxon>
        <taxon>Novosphingobium</taxon>
    </lineage>
</organism>
<sequence length="539" mass="58021">MAEFDYIIVGAGSAGCVLANRLSADGRHRVLLIEDGGDNQHPFIKMAGGFVKIMGNPAYFRAFPSVQRPGMRKEMHAYGRGLGGSSAINGTWYLPGMPADFDGWVNRGLVGWGWDEISRCYHQIESYRAPGAHPGRGRDGEVEITPSTYASPVFDALVAAFATAGMPWVPDITAPGITGVGRTQYTVDRMGQRETSYTAFVKPVRNRSNLTIATETAVKRVLIEQGRATGVLCERGGVELSYRAAGEVIVSAGVYGSPQMLQLSGIGPGPALQALGLPVLQHSPAVGQNLADHQKFGVSFDLHNHPGTNREFVGWRLYRNALRYFLTRTGPLARVGLPLTGLISSEGRPDWPDFQLAAAPFAMRTVNEMAERPGSPITDKPGLTFSGYHLRPRSRGSVMLTAPDIRTPPLIDAAIWSDPYDQRKALELFHLFRRIASAEALAPFIGAERMPGAQLADDEAIMPELAKMIETGLHGTGTCSMGTDPATSVVDARCRVFGVERLRVVDCSIMPTPVSGNTNGPAMAVAQRAAELILADHAA</sequence>
<feature type="binding site" evidence="5">
    <location>
        <position position="218"/>
    </location>
    <ligand>
        <name>FAD</name>
        <dbReference type="ChEBI" id="CHEBI:57692"/>
    </ligand>
</feature>
<evidence type="ECO:0000313" key="8">
    <source>
        <dbReference type="EMBL" id="MBC2668855.1"/>
    </source>
</evidence>
<dbReference type="RefSeq" id="WP_185678746.1">
    <property type="nucleotide sequence ID" value="NZ_JACLAX010000005.1"/>
</dbReference>
<dbReference type="Gene3D" id="3.50.50.60">
    <property type="entry name" value="FAD/NAD(P)-binding domain"/>
    <property type="match status" value="1"/>
</dbReference>
<dbReference type="SUPFAM" id="SSF54373">
    <property type="entry name" value="FAD-linked reductases, C-terminal domain"/>
    <property type="match status" value="1"/>
</dbReference>
<comment type="caution">
    <text evidence="8">The sequence shown here is derived from an EMBL/GenBank/DDBJ whole genome shotgun (WGS) entry which is preliminary data.</text>
</comment>
<dbReference type="InterPro" id="IPR000172">
    <property type="entry name" value="GMC_OxRdtase_N"/>
</dbReference>
<protein>
    <submittedName>
        <fullName evidence="8">GMC family oxidoreductase N-terminal domain-containing protein</fullName>
    </submittedName>
</protein>
<evidence type="ECO:0000256" key="6">
    <source>
        <dbReference type="RuleBase" id="RU003968"/>
    </source>
</evidence>
<dbReference type="SUPFAM" id="SSF51905">
    <property type="entry name" value="FAD/NAD(P)-binding domain"/>
    <property type="match status" value="1"/>
</dbReference>